<evidence type="ECO:0000313" key="9">
    <source>
        <dbReference type="Proteomes" id="UP000007129"/>
    </source>
</evidence>
<feature type="compositionally biased region" description="Basic and acidic residues" evidence="5">
    <location>
        <begin position="511"/>
        <end position="525"/>
    </location>
</feature>
<dbReference type="CDD" id="cd18025">
    <property type="entry name" value="DEXHc_DDX60"/>
    <property type="match status" value="1"/>
</dbReference>
<keyword evidence="1" id="KW-0547">Nucleotide-binding</keyword>
<dbReference type="Pfam" id="PF23002">
    <property type="entry name" value="PIN-like_DDX60"/>
    <property type="match status" value="1"/>
</dbReference>
<keyword evidence="3 8" id="KW-0347">Helicase</keyword>
<feature type="compositionally biased region" description="Basic and acidic residues" evidence="5">
    <location>
        <begin position="1666"/>
        <end position="1677"/>
    </location>
</feature>
<dbReference type="PROSITE" id="PS51194">
    <property type="entry name" value="HELICASE_CTER"/>
    <property type="match status" value="1"/>
</dbReference>
<comment type="caution">
    <text evidence="8">The sequence shown here is derived from an EMBL/GenBank/DDBJ whole genome shotgun (WGS) entry which is preliminary data.</text>
</comment>
<evidence type="ECO:0000259" key="6">
    <source>
        <dbReference type="PROSITE" id="PS51192"/>
    </source>
</evidence>
<feature type="compositionally biased region" description="Low complexity" evidence="5">
    <location>
        <begin position="1706"/>
        <end position="1719"/>
    </location>
</feature>
<organism evidence="8 9">
    <name type="scientific">Macrophomina phaseolina (strain MS6)</name>
    <name type="common">Charcoal rot fungus</name>
    <dbReference type="NCBI Taxonomy" id="1126212"/>
    <lineage>
        <taxon>Eukaryota</taxon>
        <taxon>Fungi</taxon>
        <taxon>Dikarya</taxon>
        <taxon>Ascomycota</taxon>
        <taxon>Pezizomycotina</taxon>
        <taxon>Dothideomycetes</taxon>
        <taxon>Dothideomycetes incertae sedis</taxon>
        <taxon>Botryosphaeriales</taxon>
        <taxon>Botryosphaeriaceae</taxon>
        <taxon>Macrophomina</taxon>
    </lineage>
</organism>
<evidence type="ECO:0000313" key="8">
    <source>
        <dbReference type="EMBL" id="EKG11930.1"/>
    </source>
</evidence>
<dbReference type="eggNOG" id="KOG0949">
    <property type="taxonomic scope" value="Eukaryota"/>
</dbReference>
<dbReference type="PANTHER" id="PTHR44533">
    <property type="entry name" value="DEAD/H RNA HELICASE, PUTATIVE-RELATED"/>
    <property type="match status" value="1"/>
</dbReference>
<dbReference type="STRING" id="1126212.K2S5D5"/>
<keyword evidence="4" id="KW-0067">ATP-binding</keyword>
<dbReference type="Pfam" id="PF26076">
    <property type="entry name" value="WHD_DDX60"/>
    <property type="match status" value="1"/>
</dbReference>
<dbReference type="InterPro" id="IPR059032">
    <property type="entry name" value="WHD_DDX60"/>
</dbReference>
<gene>
    <name evidence="8" type="ORF">MPH_10974</name>
</gene>
<dbReference type="InterPro" id="IPR052431">
    <property type="entry name" value="SKI2_subfamily_helicases"/>
</dbReference>
<dbReference type="GO" id="GO:0005737">
    <property type="term" value="C:cytoplasm"/>
    <property type="evidence" value="ECO:0007669"/>
    <property type="project" value="TreeGrafter"/>
</dbReference>
<dbReference type="Pfam" id="PF00270">
    <property type="entry name" value="DEAD"/>
    <property type="match status" value="1"/>
</dbReference>
<dbReference type="PROSITE" id="PS51192">
    <property type="entry name" value="HELICASE_ATP_BIND_1"/>
    <property type="match status" value="1"/>
</dbReference>
<feature type="compositionally biased region" description="Acidic residues" evidence="5">
    <location>
        <begin position="1693"/>
        <end position="1705"/>
    </location>
</feature>
<dbReference type="OrthoDB" id="2320933at2759"/>
<dbReference type="GO" id="GO:0003676">
    <property type="term" value="F:nucleic acid binding"/>
    <property type="evidence" value="ECO:0007669"/>
    <property type="project" value="InterPro"/>
</dbReference>
<dbReference type="SMART" id="SM00487">
    <property type="entry name" value="DEXDc"/>
    <property type="match status" value="1"/>
</dbReference>
<name>K2S5D5_MACPH</name>
<evidence type="ECO:0000256" key="3">
    <source>
        <dbReference type="ARBA" id="ARBA00022806"/>
    </source>
</evidence>
<dbReference type="GO" id="GO:0005524">
    <property type="term" value="F:ATP binding"/>
    <property type="evidence" value="ECO:0007669"/>
    <property type="project" value="UniProtKB-KW"/>
</dbReference>
<dbReference type="VEuPathDB" id="FungiDB:MPH_10974"/>
<dbReference type="FunFam" id="3.40.50.300:FF:001039">
    <property type="entry name" value="ATP-dependent RNA helicase DDX60"/>
    <property type="match status" value="1"/>
</dbReference>
<accession>K2S5D5</accession>
<dbReference type="CDD" id="cd18795">
    <property type="entry name" value="SF2_C_Ski2"/>
    <property type="match status" value="1"/>
</dbReference>
<dbReference type="InterPro" id="IPR055124">
    <property type="entry name" value="PIN-like_DDX60"/>
</dbReference>
<evidence type="ECO:0000259" key="7">
    <source>
        <dbReference type="PROSITE" id="PS51194"/>
    </source>
</evidence>
<dbReference type="InterPro" id="IPR027417">
    <property type="entry name" value="P-loop_NTPase"/>
</dbReference>
<dbReference type="Gene3D" id="3.40.50.300">
    <property type="entry name" value="P-loop containing nucleotide triphosphate hydrolases"/>
    <property type="match status" value="2"/>
</dbReference>
<keyword evidence="2" id="KW-0378">Hydrolase</keyword>
<dbReference type="GO" id="GO:0004386">
    <property type="term" value="F:helicase activity"/>
    <property type="evidence" value="ECO:0007669"/>
    <property type="project" value="UniProtKB-KW"/>
</dbReference>
<feature type="region of interest" description="Disordered" evidence="5">
    <location>
        <begin position="1666"/>
        <end position="1726"/>
    </location>
</feature>
<feature type="region of interest" description="Disordered" evidence="5">
    <location>
        <begin position="1130"/>
        <end position="1159"/>
    </location>
</feature>
<dbReference type="PANTHER" id="PTHR44533:SF4">
    <property type="entry name" value="DEAD_H RNA HELICASE, PUTATIVE-RELATED"/>
    <property type="match status" value="1"/>
</dbReference>
<evidence type="ECO:0000256" key="2">
    <source>
        <dbReference type="ARBA" id="ARBA00022801"/>
    </source>
</evidence>
<evidence type="ECO:0000256" key="5">
    <source>
        <dbReference type="SAM" id="MobiDB-lite"/>
    </source>
</evidence>
<feature type="domain" description="Helicase C-terminal" evidence="7">
    <location>
        <begin position="1170"/>
        <end position="1338"/>
    </location>
</feature>
<evidence type="ECO:0000256" key="4">
    <source>
        <dbReference type="ARBA" id="ARBA00022840"/>
    </source>
</evidence>
<dbReference type="SUPFAM" id="SSF52540">
    <property type="entry name" value="P-loop containing nucleoside triphosphate hydrolases"/>
    <property type="match status" value="1"/>
</dbReference>
<dbReference type="GO" id="GO:0016787">
    <property type="term" value="F:hydrolase activity"/>
    <property type="evidence" value="ECO:0007669"/>
    <property type="project" value="UniProtKB-KW"/>
</dbReference>
<dbReference type="Proteomes" id="UP000007129">
    <property type="component" value="Unassembled WGS sequence"/>
</dbReference>
<dbReference type="SMART" id="SM00490">
    <property type="entry name" value="HELICc"/>
    <property type="match status" value="1"/>
</dbReference>
<dbReference type="EMBL" id="AHHD01000465">
    <property type="protein sequence ID" value="EKG11930.1"/>
    <property type="molecule type" value="Genomic_DNA"/>
</dbReference>
<dbReference type="InterPro" id="IPR011545">
    <property type="entry name" value="DEAD/DEAH_box_helicase_dom"/>
</dbReference>
<feature type="region of interest" description="Disordered" evidence="5">
    <location>
        <begin position="511"/>
        <end position="543"/>
    </location>
</feature>
<protein>
    <submittedName>
        <fullName evidence="8">Helicase</fullName>
    </submittedName>
</protein>
<reference evidence="8 9" key="1">
    <citation type="journal article" date="2012" name="BMC Genomics">
        <title>Tools to kill: Genome of one of the most destructive plant pathogenic fungi Macrophomina phaseolina.</title>
        <authorList>
            <person name="Islam M.S."/>
            <person name="Haque M.S."/>
            <person name="Islam M.M."/>
            <person name="Emdad E.M."/>
            <person name="Halim A."/>
            <person name="Hossen Q.M.M."/>
            <person name="Hossain M.Z."/>
            <person name="Ahmed B."/>
            <person name="Rahim S."/>
            <person name="Rahman M.S."/>
            <person name="Alam M.M."/>
            <person name="Hou S."/>
            <person name="Wan X."/>
            <person name="Saito J.A."/>
            <person name="Alam M."/>
        </authorList>
    </citation>
    <scope>NUCLEOTIDE SEQUENCE [LARGE SCALE GENOMIC DNA]</scope>
    <source>
        <strain evidence="8 9">MS6</strain>
    </source>
</reference>
<dbReference type="HOGENOM" id="CLU_002305_2_0_1"/>
<dbReference type="InParanoid" id="K2S5D5"/>
<sequence length="1752" mass="195124">MGSVGTPAHDSLDFYARLSSRRVDLVGDYAGSEPFLVEGDALLLRCFCDENLDFQDGFQMLHAVWLAERFLHHLLHRNCNFDIVFFDDSAQLCVPSHASEDARPKYLLARAVILRHLQAIATSGALPLKIMLFPSLHAPQFRAALAENSYMFVMMNDGAADDCSCHLHKRHKSALRLNIGAVLGWRCTVVLLNGLEWRDSKVFADIIEGTGRIEGLPEPSELNQASSQSTPSAHLFEDRKYEALAKHHQDSAAPFTERLYLVAATAAVLLDMPDVRKEHVAALLAHAVLQSQLRLGDRALCTPAESTEDTHRFLHAFAGVSRAILESSSWDKFVKDARLSRDVADLVDGRLFRAVLSGKDLAQPLSEESTRTLRILVDLIASLANNTTLPPADLPASRSDPPQSQTPRPPRKLLPFQEPVFDKILEPIKLEADSEAAESLTTNSSKTFRELTHWHNSKRPLNRKDVRAAKDRSAFYARRRDQRFMTEMMNYAASLTNAVGKVLEPETIVVESKEPGKNSGKDNKQPAKTVKPAGGKNKRAGEKQAMLDNIAAEKDKKEAANNAKIMNAWHSVCKEISKAQQPTARHAKVIQYFNSLPTPKQDVVRAEVELYALSCLLELWKKSVAADPKSPNFGLAARIWDSVARLKNTPGITATMASKISLTIDALGLPFSIGKGESPDRKLPFEFALSPDRSINLAIPLPSREFQLLHCGPYFDRKMDSAPDDRVPFLPDGWQRKVLDVIDAEKSLFVVAPTSAGKTFISFYAMKKVLEGSDEGVLVYVAPTKALVNQIAAEIQARFSKTYKHAGKSVWGIHTRDYRVNNATGCQVLVTVPHILQTMLLAPAHAESWSCRIKRIIYDEVHCIGQADDGLIWEQLLLQAPYPIIALSATVGNPEEFYNWLSSAQKAVGIDLVMVHHPHRYSELRKFVYVPPKDFNFTTLPHAPTIARIGLDKGEDFKFVHPVAGLLNRARGIPDDFSLEARDCYTLWQSMKAHETETHKVPDSLNPEVALPKVITQADVITWNQSLKALLKAWMEQSDSPFEAVVRDLGHTLYDLEKTDDEHLGSEQVVSTIMPLLCHLQEQSALPAILFNYDRSYCEATCESILAQLESAEKEWKETSPAWTKKMAGWEAWKKSRKGSSKKTASKKSSGLPDEGMGKADLARESAAAEVDSWDSFDPDAPIDGFHFTDKTKLLRSELDNYASELRWRGVPDRLIEALSRGIGVHHAGMNRKYRHVVELLFRRGYLRVVVATGTLALGINMPCKTVVFCGDSIFLTALNFRQAAGRAGRRGFDVLGNVVFHGVPVSKVCRLLSSRLPDLTGHFPITTTLVLRLNTLLSESKHSEFATRSINALLSQPRLYLGGEENRMAVLHHLRFSIEYLRRQFLLDRFGNPLNFAGCVSHLYYTESSNFAFHALLKDGYFHRLCAGIRQNPQSTERITRTLMLVLSHLFGRIFCRQADQEYIEEVVKNSPSTVILPPLPEDAAEILRQHNQDTLDIFSTYVHTFVDQHIHEDDNTLPLSNLKFGGTDGPARGTAPTVRSHFVALSGHTDDFSSVSDLCSTVRSGVFLEEAVIPYVPVEPELPLNAYLLDFFKHGDVTALAEANKIKRGDVWFVLNDFSMVLATIVTSLTNFITQSPDGDHEAILDAVGRGDAHEEQVEDRLLEEATAPREEKKALPVQVKKPRKKAVADSWDDDAEDDEDQGAADGASADGGPKAPAWEDDGEGNLLDVLDAFKKLSDEFNEKFKAMWA</sequence>
<proteinExistence type="predicted"/>
<feature type="compositionally biased region" description="Basic residues" evidence="5">
    <location>
        <begin position="1135"/>
        <end position="1146"/>
    </location>
</feature>
<dbReference type="InterPro" id="IPR014001">
    <property type="entry name" value="Helicase_ATP-bd"/>
</dbReference>
<feature type="domain" description="Helicase ATP-binding" evidence="6">
    <location>
        <begin position="739"/>
        <end position="909"/>
    </location>
</feature>
<feature type="region of interest" description="Disordered" evidence="5">
    <location>
        <begin position="390"/>
        <end position="413"/>
    </location>
</feature>
<dbReference type="Pfam" id="PF00271">
    <property type="entry name" value="Helicase_C"/>
    <property type="match status" value="1"/>
</dbReference>
<dbReference type="InterPro" id="IPR001650">
    <property type="entry name" value="Helicase_C-like"/>
</dbReference>
<evidence type="ECO:0000256" key="1">
    <source>
        <dbReference type="ARBA" id="ARBA00022741"/>
    </source>
</evidence>